<feature type="compositionally biased region" description="Low complexity" evidence="1">
    <location>
        <begin position="152"/>
        <end position="163"/>
    </location>
</feature>
<evidence type="ECO:0000313" key="3">
    <source>
        <dbReference type="Proteomes" id="UP000214365"/>
    </source>
</evidence>
<comment type="caution">
    <text evidence="2">The sequence shown here is derived from an EMBL/GenBank/DDBJ whole genome shotgun (WGS) entry which is preliminary data.</text>
</comment>
<name>A0A225AET0_TALAT</name>
<evidence type="ECO:0000256" key="1">
    <source>
        <dbReference type="SAM" id="MobiDB-lite"/>
    </source>
</evidence>
<dbReference type="AlphaFoldDB" id="A0A225AET0"/>
<dbReference type="EMBL" id="LFMY01000014">
    <property type="protein sequence ID" value="OKL56534.1"/>
    <property type="molecule type" value="Genomic_DNA"/>
</dbReference>
<reference evidence="2 3" key="1">
    <citation type="submission" date="2015-06" db="EMBL/GenBank/DDBJ databases">
        <title>Talaromyces atroroseus IBT 11181 draft genome.</title>
        <authorList>
            <person name="Rasmussen K.B."/>
            <person name="Rasmussen S."/>
            <person name="Petersen B."/>
            <person name="Sicheritz-Ponten T."/>
            <person name="Mortensen U.H."/>
            <person name="Thrane U."/>
        </authorList>
    </citation>
    <scope>NUCLEOTIDE SEQUENCE [LARGE SCALE GENOMIC DNA]</scope>
    <source>
        <strain evidence="2 3">IBT 11181</strain>
    </source>
</reference>
<accession>A0A225AET0</accession>
<feature type="compositionally biased region" description="Polar residues" evidence="1">
    <location>
        <begin position="245"/>
        <end position="260"/>
    </location>
</feature>
<organism evidence="2 3">
    <name type="scientific">Talaromyces atroroseus</name>
    <dbReference type="NCBI Taxonomy" id="1441469"/>
    <lineage>
        <taxon>Eukaryota</taxon>
        <taxon>Fungi</taxon>
        <taxon>Dikarya</taxon>
        <taxon>Ascomycota</taxon>
        <taxon>Pezizomycotina</taxon>
        <taxon>Eurotiomycetes</taxon>
        <taxon>Eurotiomycetidae</taxon>
        <taxon>Eurotiales</taxon>
        <taxon>Trichocomaceae</taxon>
        <taxon>Talaromyces</taxon>
        <taxon>Talaromyces sect. Trachyspermi</taxon>
    </lineage>
</organism>
<dbReference type="GeneID" id="31007850"/>
<protein>
    <submittedName>
        <fullName evidence="2">Uncharacterized protein</fullName>
    </submittedName>
</protein>
<feature type="compositionally biased region" description="Polar residues" evidence="1">
    <location>
        <begin position="209"/>
        <end position="219"/>
    </location>
</feature>
<evidence type="ECO:0000313" key="2">
    <source>
        <dbReference type="EMBL" id="OKL56534.1"/>
    </source>
</evidence>
<gene>
    <name evidence="2" type="ORF">UA08_08094</name>
</gene>
<feature type="region of interest" description="Disordered" evidence="1">
    <location>
        <begin position="142"/>
        <end position="186"/>
    </location>
</feature>
<keyword evidence="3" id="KW-1185">Reference proteome</keyword>
<dbReference type="Proteomes" id="UP000214365">
    <property type="component" value="Unassembled WGS sequence"/>
</dbReference>
<dbReference type="OrthoDB" id="10569704at2759"/>
<dbReference type="RefSeq" id="XP_020116655.1">
    <property type="nucleotide sequence ID" value="XM_020263298.1"/>
</dbReference>
<proteinExistence type="predicted"/>
<sequence length="560" mass="60813">MDDSSLPDSQVQTPDLDDTETFESAFQGMEAQFSELIDNSGALFLDSDLPLSVETEPTGSLLVDNLAPGSSVTAGNEDPFLASDFPEYLNPSDSLFNFDARATVVAEGSQDLLFNADAPVDWGSATEFGGLDLGIFGQGISDPLEPVPSNNAPPASTTSQAAPAPGPVSRLNPETWLNGLTVPSNADPHTRAQMIEIIRASAVLLDPVSSLQRRNSQNSKPKANPQKKAKKVDKKSPPAEISMAVNGNSTPRQSSQENPYTTTISIAPRQSSQENPYTTAFPTAAAIPAPETIFRRFPPRLETGITSSSILGTSPENLGTSGQVPDQNPVITPVAVPSAQTPNTASFENPQEPSAQEIVDAMQSVHRLYVTKPKLVDEGREYIIKGGEAALVEYTGFSKMNLVAIHDNNRAKKTICVDDVVIVISESKVAYARIHCTLNADDAVEAAKLLTGVLRVWLEGHLHSANFYLLSPRLNNVKPFYAFHKDEWNRRSEAVAECIRGFAREFNAPFFFQPFSNTYDADALKLCYIQVGPFGEEGDENRPHVMIDDRYGKRIVRDSL</sequence>
<feature type="region of interest" description="Disordered" evidence="1">
    <location>
        <begin position="209"/>
        <end position="260"/>
    </location>
</feature>